<dbReference type="Proteomes" id="UP000218387">
    <property type="component" value="Chromosome"/>
</dbReference>
<reference evidence="4 5" key="1">
    <citation type="submission" date="2018-05" db="EMBL/GenBank/DDBJ databases">
        <title>Genome comparison of Eubacterium sp.</title>
        <authorList>
            <person name="Feng Y."/>
            <person name="Sanchez-Andrea I."/>
            <person name="Stams A.J.M."/>
            <person name="De Vos W.M."/>
        </authorList>
    </citation>
    <scope>NUCLEOTIDE SEQUENCE [LARGE SCALE GENOMIC DNA]</scope>
    <source>
        <strain evidence="4 5">YI</strain>
    </source>
</reference>
<dbReference type="EMBL" id="CP029487">
    <property type="protein sequence ID" value="QCT72330.1"/>
    <property type="molecule type" value="Genomic_DNA"/>
</dbReference>
<dbReference type="RefSeq" id="WP_074616332.1">
    <property type="nucleotide sequence ID" value="NZ_CABJDW020000013.1"/>
</dbReference>
<proteinExistence type="predicted"/>
<dbReference type="PANTHER" id="PTHR36577">
    <property type="entry name" value="DUF521 DOMAIN PROTEIN (AFU_ORTHOLOGUE AFUA_6G00490)"/>
    <property type="match status" value="1"/>
</dbReference>
<evidence type="ECO:0000313" key="5">
    <source>
        <dbReference type="Proteomes" id="UP000218387"/>
    </source>
</evidence>
<evidence type="ECO:0000259" key="3">
    <source>
        <dbReference type="Pfam" id="PF04412"/>
    </source>
</evidence>
<keyword evidence="2" id="KW-0456">Lyase</keyword>
<name>A0A4P9C9Q7_EUBML</name>
<dbReference type="SUPFAM" id="SSF53732">
    <property type="entry name" value="Aconitase iron-sulfur domain"/>
    <property type="match status" value="1"/>
</dbReference>
<keyword evidence="1" id="KW-0408">Iron</keyword>
<accession>A0A4P9C9Q7</accession>
<dbReference type="GO" id="GO:0016829">
    <property type="term" value="F:lyase activity"/>
    <property type="evidence" value="ECO:0007669"/>
    <property type="project" value="UniProtKB-KW"/>
</dbReference>
<feature type="domain" description="Phosphomevalonate dehydratase large subunit-like" evidence="3">
    <location>
        <begin position="3"/>
        <end position="415"/>
    </location>
</feature>
<dbReference type="InterPro" id="IPR036008">
    <property type="entry name" value="Aconitase_4Fe-4S_dom"/>
</dbReference>
<dbReference type="Pfam" id="PF04412">
    <property type="entry name" value="AcnX"/>
    <property type="match status" value="1"/>
</dbReference>
<sequence>MVKLTEYEQRMRDGEFGEFKQVAIQKIIEYAESLGAEELCEVSKATLYFGAHPYLESLGSEDYNEIFSKMYLCADKTIPMGEMEKGCFCQTCVAPCDQYVYEPLHLDRELFEKNREYLEITKKAGVSITGSCTPYLIGWIPLKGEHFVTTESSNVVMCNSVFGACGNSDGIEAAAWSAVCGRTPLWGNHTREARLGTVVFEIECPSETEIDWDIIGYTVGRKLPPHGVPVIDGAFKKPNLIKLKQCFAAMATTSGAEMCHIVDFTPEAPTREAALGGKKDAQVIKITQKDYDESLAMLCDKGENTVDFIALGCPHYTLEEIRDAALYIEGKKFAENVEFAIWTDYATREMAVQNGYCKMVEDAGGYILTSGCPLVIGSKYFGHAKGMATDGAKQAHYIRSEFTNPVYYGDKYACIDAAVAGKWLEGK</sequence>
<evidence type="ECO:0000256" key="1">
    <source>
        <dbReference type="ARBA" id="ARBA00023004"/>
    </source>
</evidence>
<gene>
    <name evidence="4" type="ORF">CPZ25_013655</name>
</gene>
<dbReference type="KEGG" id="emt:CPZ25_013655"/>
<dbReference type="InterPro" id="IPR007506">
    <property type="entry name" value="PMDh-L-like_dom"/>
</dbReference>
<evidence type="ECO:0000313" key="4">
    <source>
        <dbReference type="EMBL" id="QCT72330.1"/>
    </source>
</evidence>
<evidence type="ECO:0000256" key="2">
    <source>
        <dbReference type="ARBA" id="ARBA00023239"/>
    </source>
</evidence>
<protein>
    <submittedName>
        <fullName evidence="4">DUF521 domain-containing protein</fullName>
    </submittedName>
</protein>
<dbReference type="PANTHER" id="PTHR36577:SF3">
    <property type="entry name" value="DUF521 DOMAIN PROTEIN (AFU_ORTHOLOGUE AFUA_6G00490)"/>
    <property type="match status" value="1"/>
</dbReference>
<dbReference type="AlphaFoldDB" id="A0A4P9C9Q7"/>
<organism evidence="4 5">
    <name type="scientific">Eubacterium maltosivorans</name>
    <dbReference type="NCBI Taxonomy" id="2041044"/>
    <lineage>
        <taxon>Bacteria</taxon>
        <taxon>Bacillati</taxon>
        <taxon>Bacillota</taxon>
        <taxon>Clostridia</taxon>
        <taxon>Eubacteriales</taxon>
        <taxon>Eubacteriaceae</taxon>
        <taxon>Eubacterium</taxon>
    </lineage>
</organism>
<keyword evidence="5" id="KW-1185">Reference proteome</keyword>